<keyword evidence="1" id="KW-0808">Transferase</keyword>
<dbReference type="AlphaFoldDB" id="A0A6H2H6Z9"/>
<protein>
    <submittedName>
        <fullName evidence="1">Alpha-D-ribose 1-methylphosphonate 5-triphosphate synthase subunit PhnG</fullName>
        <ecNumber evidence="1">2.7.8.37</ecNumber>
    </submittedName>
</protein>
<dbReference type="EMBL" id="CP051461">
    <property type="protein sequence ID" value="QJC55610.1"/>
    <property type="molecule type" value="Genomic_DNA"/>
</dbReference>
<dbReference type="GO" id="GO:0019634">
    <property type="term" value="P:organic phosphonate metabolic process"/>
    <property type="evidence" value="ECO:0007669"/>
    <property type="project" value="InterPro"/>
</dbReference>
<reference evidence="1 2" key="1">
    <citation type="submission" date="2020-04" db="EMBL/GenBank/DDBJ databases">
        <title>Complete genome of a Psychrophilic, Marine, Gas Vacuolate Bacterium Polaromonas vacuolata KCTC 22033T.</title>
        <authorList>
            <person name="Hwang K."/>
            <person name="Kim K.M."/>
        </authorList>
    </citation>
    <scope>NUCLEOTIDE SEQUENCE [LARGE SCALE GENOMIC DNA]</scope>
    <source>
        <strain evidence="1 2">KCTC 22033</strain>
    </source>
</reference>
<proteinExistence type="predicted"/>
<organism evidence="1 2">
    <name type="scientific">Polaromonas vacuolata</name>
    <dbReference type="NCBI Taxonomy" id="37448"/>
    <lineage>
        <taxon>Bacteria</taxon>
        <taxon>Pseudomonadati</taxon>
        <taxon>Pseudomonadota</taxon>
        <taxon>Betaproteobacteria</taxon>
        <taxon>Burkholderiales</taxon>
        <taxon>Comamonadaceae</taxon>
        <taxon>Polaromonas</taxon>
    </lineage>
</organism>
<dbReference type="GO" id="GO:0061693">
    <property type="term" value="F:alpha-D-ribose 1-methylphosphonate 5-triphosphate synthase activity"/>
    <property type="evidence" value="ECO:0007669"/>
    <property type="project" value="UniProtKB-EC"/>
</dbReference>
<name>A0A6H2H6Z9_9BURK</name>
<dbReference type="InterPro" id="IPR009609">
    <property type="entry name" value="Phosphonate_metab_PhnG"/>
</dbReference>
<dbReference type="GO" id="GO:0015716">
    <property type="term" value="P:organic phosphonate transport"/>
    <property type="evidence" value="ECO:0007669"/>
    <property type="project" value="InterPro"/>
</dbReference>
<keyword evidence="2" id="KW-1185">Reference proteome</keyword>
<dbReference type="NCBIfam" id="TIGR03293">
    <property type="entry name" value="PhnG_redo"/>
    <property type="match status" value="1"/>
</dbReference>
<dbReference type="EC" id="2.7.8.37" evidence="1"/>
<evidence type="ECO:0000313" key="1">
    <source>
        <dbReference type="EMBL" id="QJC55610.1"/>
    </source>
</evidence>
<dbReference type="RefSeq" id="WP_168921450.1">
    <property type="nucleotide sequence ID" value="NZ_CP051461.1"/>
</dbReference>
<sequence length="157" mass="16696">MTTDDLNPQTKARKRWLAILARASSTELKTAWSDSASSADIVSITYLRAAETGMVMLRGRVGGTGDAFNLGEASVTRCALRLGNGPLGVGYTLGRDKQKAELIAAFDAMLQNSARTAHIMQRVVEPMAKVQAAANTAQSLSVATSKVEFFTFVRGAA</sequence>
<accession>A0A6H2H6Z9</accession>
<dbReference type="Pfam" id="PF06754">
    <property type="entry name" value="PhnG"/>
    <property type="match status" value="1"/>
</dbReference>
<dbReference type="KEGG" id="pvac:HC248_00891"/>
<gene>
    <name evidence="1" type="primary">phnG</name>
    <name evidence="1" type="ORF">HC248_00891</name>
</gene>
<dbReference type="Proteomes" id="UP000502041">
    <property type="component" value="Chromosome"/>
</dbReference>
<evidence type="ECO:0000313" key="2">
    <source>
        <dbReference type="Proteomes" id="UP000502041"/>
    </source>
</evidence>